<evidence type="ECO:0000313" key="1">
    <source>
        <dbReference type="EMBL" id="MFC6180324.1"/>
    </source>
</evidence>
<reference evidence="2" key="1">
    <citation type="journal article" date="2019" name="Int. J. Syst. Evol. Microbiol.">
        <title>The Global Catalogue of Microorganisms (GCM) 10K type strain sequencing project: providing services to taxonomists for standard genome sequencing and annotation.</title>
        <authorList>
            <consortium name="The Broad Institute Genomics Platform"/>
            <consortium name="The Broad Institute Genome Sequencing Center for Infectious Disease"/>
            <person name="Wu L."/>
            <person name="Ma J."/>
        </authorList>
    </citation>
    <scope>NUCLEOTIDE SEQUENCE [LARGE SCALE GENOMIC DNA]</scope>
    <source>
        <strain evidence="2">CCM 8933</strain>
    </source>
</reference>
<protein>
    <submittedName>
        <fullName evidence="1">Uncharacterized protein</fullName>
    </submittedName>
</protein>
<accession>A0ABW1RXZ1</accession>
<dbReference type="EMBL" id="JBHSSC010000009">
    <property type="protein sequence ID" value="MFC6180324.1"/>
    <property type="molecule type" value="Genomic_DNA"/>
</dbReference>
<name>A0ABW1RXZ1_9LACO</name>
<organism evidence="1 2">
    <name type="scientific">Lactiplantibacillus daowaiensis</name>
    <dbReference type="NCBI Taxonomy" id="2559918"/>
    <lineage>
        <taxon>Bacteria</taxon>
        <taxon>Bacillati</taxon>
        <taxon>Bacillota</taxon>
        <taxon>Bacilli</taxon>
        <taxon>Lactobacillales</taxon>
        <taxon>Lactobacillaceae</taxon>
        <taxon>Lactiplantibacillus</taxon>
    </lineage>
</organism>
<comment type="caution">
    <text evidence="1">The sequence shown here is derived from an EMBL/GenBank/DDBJ whole genome shotgun (WGS) entry which is preliminary data.</text>
</comment>
<dbReference type="RefSeq" id="WP_137627700.1">
    <property type="nucleotide sequence ID" value="NZ_BJDJ01000003.1"/>
</dbReference>
<keyword evidence="2" id="KW-1185">Reference proteome</keyword>
<sequence length="91" mass="10296">MKIKLKDPSELDDRKYTMFQVGNVIGWGDNVYLVMKRNMYSEAGTAFSLVSLQTGCQSSFDYRSLRNVADALYSGGCHLIIRPKLVERGIK</sequence>
<evidence type="ECO:0000313" key="2">
    <source>
        <dbReference type="Proteomes" id="UP001596282"/>
    </source>
</evidence>
<proteinExistence type="predicted"/>
<gene>
    <name evidence="1" type="ORF">ACFP5Y_03695</name>
</gene>
<dbReference type="Proteomes" id="UP001596282">
    <property type="component" value="Unassembled WGS sequence"/>
</dbReference>